<organism evidence="6 7">
    <name type="scientific">Paenibacillus woosongensis</name>
    <dbReference type="NCBI Taxonomy" id="307580"/>
    <lineage>
        <taxon>Bacteria</taxon>
        <taxon>Bacillati</taxon>
        <taxon>Bacillota</taxon>
        <taxon>Bacilli</taxon>
        <taxon>Bacillales</taxon>
        <taxon>Paenibacillaceae</taxon>
        <taxon>Paenibacillus</taxon>
    </lineage>
</organism>
<name>A0A7X2YYM4_9BACL</name>
<reference evidence="6 7" key="1">
    <citation type="submission" date="2019-11" db="EMBL/GenBank/DDBJ databases">
        <title>Draft genome sequences of five Paenibacillus species of dairy origin.</title>
        <authorList>
            <person name="Olajide A.M."/>
            <person name="Chen S."/>
            <person name="Lapointe G."/>
        </authorList>
    </citation>
    <scope>NUCLEOTIDE SEQUENCE [LARGE SCALE GENOMIC DNA]</scope>
    <source>
        <strain evidence="6 7">12CR55</strain>
    </source>
</reference>
<dbReference type="CDD" id="cd00609">
    <property type="entry name" value="AAT_like"/>
    <property type="match status" value="1"/>
</dbReference>
<sequence length="466" mass="51244">MAKNDRLLYLLPVEWEICPAVQWLKRRVMEADTLERWLDLGQRKQLLPFGQQFGRWSDGTEMISLALCGGDGGEGIEELDAVLRRARMKPELPDAESGGDPQGCQPLRDWLSAAYTEEEGCRTDSSQLLLTGGSAEAMDIILRWCLNIGGTVLLETPASPEMLEAVRQQGGQAILIPCDKEGMLLEALAREIERERPSLIYVAPRYSNPSGRVWSEHRLEELLRLAARHALLVVEDDCAGAIPFRSKSAGDKAAEERAGDIAEPQTLYRLRQKEAPLYFGAEVVGMGSFQATAFPSLPVAWIRGSERSIQALAHIRTAMRKRLKAPALEKAAYEQRLYALLSAPAFSWPEHAARLAAEYAARRAAMLEQLREQPAWHGASFEEPRGGLFLWLRLPPGLCSEALLRAALPKGAAFMPGARCYAAGAVAPPDGDAIRLTYAAHSAVRLRRGLARIAEAIAEFTARGLG</sequence>
<dbReference type="InterPro" id="IPR015424">
    <property type="entry name" value="PyrdxlP-dep_Trfase"/>
</dbReference>
<dbReference type="RefSeq" id="WP_155609314.1">
    <property type="nucleotide sequence ID" value="NZ_WNZW01000001.1"/>
</dbReference>
<evidence type="ECO:0000313" key="6">
    <source>
        <dbReference type="EMBL" id="MUG43868.1"/>
    </source>
</evidence>
<protein>
    <submittedName>
        <fullName evidence="6">Aminotransferase class I/II-fold pyridoxal phosphate-dependent enzyme</fullName>
    </submittedName>
</protein>
<dbReference type="Pfam" id="PF00155">
    <property type="entry name" value="Aminotran_1_2"/>
    <property type="match status" value="1"/>
</dbReference>
<keyword evidence="2 6" id="KW-0032">Aminotransferase</keyword>
<dbReference type="Gene3D" id="3.40.640.10">
    <property type="entry name" value="Type I PLP-dependent aspartate aminotransferase-like (Major domain)"/>
    <property type="match status" value="1"/>
</dbReference>
<evidence type="ECO:0000313" key="7">
    <source>
        <dbReference type="Proteomes" id="UP000447876"/>
    </source>
</evidence>
<dbReference type="InterPro" id="IPR050859">
    <property type="entry name" value="Class-I_PLP-dep_aminotransf"/>
</dbReference>
<feature type="domain" description="Aminotransferase class I/classII large" evidence="5">
    <location>
        <begin position="95"/>
        <end position="453"/>
    </location>
</feature>
<keyword evidence="4" id="KW-0663">Pyridoxal phosphate</keyword>
<dbReference type="InterPro" id="IPR004839">
    <property type="entry name" value="Aminotransferase_I/II_large"/>
</dbReference>
<dbReference type="SUPFAM" id="SSF53383">
    <property type="entry name" value="PLP-dependent transferases"/>
    <property type="match status" value="1"/>
</dbReference>
<comment type="caution">
    <text evidence="6">The sequence shown here is derived from an EMBL/GenBank/DDBJ whole genome shotgun (WGS) entry which is preliminary data.</text>
</comment>
<evidence type="ECO:0000256" key="3">
    <source>
        <dbReference type="ARBA" id="ARBA00022679"/>
    </source>
</evidence>
<dbReference type="Gene3D" id="3.90.1150.10">
    <property type="entry name" value="Aspartate Aminotransferase, domain 1"/>
    <property type="match status" value="1"/>
</dbReference>
<dbReference type="GO" id="GO:0030170">
    <property type="term" value="F:pyridoxal phosphate binding"/>
    <property type="evidence" value="ECO:0007669"/>
    <property type="project" value="InterPro"/>
</dbReference>
<dbReference type="InterPro" id="IPR015422">
    <property type="entry name" value="PyrdxlP-dep_Trfase_small"/>
</dbReference>
<evidence type="ECO:0000256" key="1">
    <source>
        <dbReference type="ARBA" id="ARBA00001933"/>
    </source>
</evidence>
<dbReference type="GO" id="GO:1901605">
    <property type="term" value="P:alpha-amino acid metabolic process"/>
    <property type="evidence" value="ECO:0007669"/>
    <property type="project" value="TreeGrafter"/>
</dbReference>
<dbReference type="EMBL" id="WNZW01000001">
    <property type="protein sequence ID" value="MUG43868.1"/>
    <property type="molecule type" value="Genomic_DNA"/>
</dbReference>
<gene>
    <name evidence="6" type="ORF">GNP95_02445</name>
</gene>
<evidence type="ECO:0000256" key="2">
    <source>
        <dbReference type="ARBA" id="ARBA00022576"/>
    </source>
</evidence>
<dbReference type="PANTHER" id="PTHR42790">
    <property type="entry name" value="AMINOTRANSFERASE"/>
    <property type="match status" value="1"/>
</dbReference>
<dbReference type="OrthoDB" id="9802601at2"/>
<comment type="cofactor">
    <cofactor evidence="1">
        <name>pyridoxal 5'-phosphate</name>
        <dbReference type="ChEBI" id="CHEBI:597326"/>
    </cofactor>
</comment>
<dbReference type="AlphaFoldDB" id="A0A7X2YYM4"/>
<evidence type="ECO:0000256" key="4">
    <source>
        <dbReference type="ARBA" id="ARBA00022898"/>
    </source>
</evidence>
<dbReference type="InterPro" id="IPR015421">
    <property type="entry name" value="PyrdxlP-dep_Trfase_major"/>
</dbReference>
<evidence type="ECO:0000259" key="5">
    <source>
        <dbReference type="Pfam" id="PF00155"/>
    </source>
</evidence>
<dbReference type="PANTHER" id="PTHR42790:SF19">
    <property type="entry name" value="KYNURENINE_ALPHA-AMINOADIPATE AMINOTRANSFERASE, MITOCHONDRIAL"/>
    <property type="match status" value="1"/>
</dbReference>
<dbReference type="GO" id="GO:0008483">
    <property type="term" value="F:transaminase activity"/>
    <property type="evidence" value="ECO:0007669"/>
    <property type="project" value="UniProtKB-KW"/>
</dbReference>
<keyword evidence="3 6" id="KW-0808">Transferase</keyword>
<dbReference type="Proteomes" id="UP000447876">
    <property type="component" value="Unassembled WGS sequence"/>
</dbReference>
<accession>A0A7X2YYM4</accession>
<proteinExistence type="predicted"/>